<reference evidence="3 4" key="1">
    <citation type="submission" date="2016-10" db="EMBL/GenBank/DDBJ databases">
        <authorList>
            <person name="de Groot N.N."/>
        </authorList>
    </citation>
    <scope>NUCLEOTIDE SEQUENCE [LARGE SCALE GENOMIC DNA]</scope>
    <source>
        <strain evidence="3 4">DSM 21019</strain>
    </source>
</reference>
<gene>
    <name evidence="3" type="ORF">SAMN04490243_2270</name>
</gene>
<accession>A0A1I6H552</accession>
<dbReference type="InterPro" id="IPR028082">
    <property type="entry name" value="Peripla_BP_I"/>
</dbReference>
<evidence type="ECO:0000256" key="1">
    <source>
        <dbReference type="SAM" id="SignalP"/>
    </source>
</evidence>
<feature type="signal peptide" evidence="1">
    <location>
        <begin position="1"/>
        <end position="23"/>
    </location>
</feature>
<dbReference type="SMART" id="SM00257">
    <property type="entry name" value="LysM"/>
    <property type="match status" value="5"/>
</dbReference>
<sequence>MKWPAKFALCAVFFLLLGCGVKAQQFRSHAVKQGETLSSISREYGVSVDQILRYNKELDRESTLKPNTILVIPAQEATSTVSRPAISSQDTTGQFQPVSFKTHRVRKKETLFGITQRYEIEESELKRYNPELYSKDLQRGMVLRIPVYPEGYREELELEAQLGTYIVKPQETRWSIAHEFGISMDSLLSLNPELPRSTSYLAIGQELRVPVKPGETIENQQTQIYISYTVPPQKTLFSLSQEYGISREEIVRLNPEIMDRGGLQEGMEIRLPEKPVQPENTEDSEFLFYEVKPKQTEFSLTRKFGIGWTELIALNPDLRLGLKAGMVLRIPGNRAEDLAVKNAVVLDQFNLKDSINPMNVPKLLVLFPFRLDRLNLQDEEQTGKRIENNNALKYSLGLYSGMLVAMDSLREMGVSAELIARDTRLKTEHVRSLMLSQELSGLSAIVGPLEPQSIREVAARASELEIPVIAPTRVSLEVPEENIFYTFTSDQRLRKSLLDYVDGEREEQKILIISDQESIESETQILERFPDAELVDLRQEEENISLNVDDLYNKLSEEQENWVFVETDNFKIASSVVSILNSANSDTTAIRMLTTNGNRIYDNPVISPTHLSNLKFTFPSVNKEQMDPGFIRRYRRRFGGEPDRFAARGFDLAMDLVLRLAYKPDLFEVADQLGELEYSANRFNYVKPLQSGYFNMSSYILMYSGLRIVEVDKP</sequence>
<dbReference type="Gene3D" id="3.10.350.10">
    <property type="entry name" value="LysM domain"/>
    <property type="match status" value="5"/>
</dbReference>
<dbReference type="SUPFAM" id="SSF53822">
    <property type="entry name" value="Periplasmic binding protein-like I"/>
    <property type="match status" value="1"/>
</dbReference>
<proteinExistence type="predicted"/>
<keyword evidence="4" id="KW-1185">Reference proteome</keyword>
<dbReference type="RefSeq" id="WP_092982691.1">
    <property type="nucleotide sequence ID" value="NZ_FOYQ01000002.1"/>
</dbReference>
<protein>
    <submittedName>
        <fullName evidence="3">LysM repeat-containing protein</fullName>
    </submittedName>
</protein>
<dbReference type="PANTHER" id="PTHR33734">
    <property type="entry name" value="LYSM DOMAIN-CONTAINING GPI-ANCHORED PROTEIN 2"/>
    <property type="match status" value="1"/>
</dbReference>
<evidence type="ECO:0000313" key="4">
    <source>
        <dbReference type="Proteomes" id="UP000199534"/>
    </source>
</evidence>
<feature type="domain" description="LysM" evidence="2">
    <location>
        <begin position="226"/>
        <end position="271"/>
    </location>
</feature>
<evidence type="ECO:0000313" key="3">
    <source>
        <dbReference type="EMBL" id="SFR49532.1"/>
    </source>
</evidence>
<feature type="domain" description="LysM" evidence="2">
    <location>
        <begin position="101"/>
        <end position="145"/>
    </location>
</feature>
<feature type="domain" description="LysM" evidence="2">
    <location>
        <begin position="163"/>
        <end position="209"/>
    </location>
</feature>
<dbReference type="STRING" id="400055.SAMN04490243_2270"/>
<organism evidence="3 4">
    <name type="scientific">Robiginitalea myxolifaciens</name>
    <dbReference type="NCBI Taxonomy" id="400055"/>
    <lineage>
        <taxon>Bacteria</taxon>
        <taxon>Pseudomonadati</taxon>
        <taxon>Bacteroidota</taxon>
        <taxon>Flavobacteriia</taxon>
        <taxon>Flavobacteriales</taxon>
        <taxon>Flavobacteriaceae</taxon>
        <taxon>Robiginitalea</taxon>
    </lineage>
</organism>
<feature type="domain" description="LysM" evidence="2">
    <location>
        <begin position="27"/>
        <end position="72"/>
    </location>
</feature>
<dbReference type="EMBL" id="FOYQ01000002">
    <property type="protein sequence ID" value="SFR49532.1"/>
    <property type="molecule type" value="Genomic_DNA"/>
</dbReference>
<feature type="chain" id="PRO_5011613336" evidence="1">
    <location>
        <begin position="24"/>
        <end position="714"/>
    </location>
</feature>
<dbReference type="PANTHER" id="PTHR33734:SF22">
    <property type="entry name" value="MEMBRANE-BOUND LYTIC MUREIN TRANSGLYCOSYLASE D"/>
    <property type="match status" value="1"/>
</dbReference>
<dbReference type="PROSITE" id="PS51782">
    <property type="entry name" value="LYSM"/>
    <property type="match status" value="4"/>
</dbReference>
<dbReference type="AlphaFoldDB" id="A0A1I6H552"/>
<dbReference type="SUPFAM" id="SSF54106">
    <property type="entry name" value="LysM domain"/>
    <property type="match status" value="5"/>
</dbReference>
<keyword evidence="1" id="KW-0732">Signal</keyword>
<name>A0A1I6H552_9FLAO</name>
<dbReference type="OrthoDB" id="2149800at2"/>
<dbReference type="Proteomes" id="UP000199534">
    <property type="component" value="Unassembled WGS sequence"/>
</dbReference>
<dbReference type="CDD" id="cd00118">
    <property type="entry name" value="LysM"/>
    <property type="match status" value="5"/>
</dbReference>
<dbReference type="InterPro" id="IPR018392">
    <property type="entry name" value="LysM"/>
</dbReference>
<dbReference type="PROSITE" id="PS51257">
    <property type="entry name" value="PROKAR_LIPOPROTEIN"/>
    <property type="match status" value="1"/>
</dbReference>
<evidence type="ECO:0000259" key="2">
    <source>
        <dbReference type="PROSITE" id="PS51782"/>
    </source>
</evidence>
<dbReference type="Gene3D" id="3.40.50.2300">
    <property type="match status" value="2"/>
</dbReference>
<dbReference type="InterPro" id="IPR036779">
    <property type="entry name" value="LysM_dom_sf"/>
</dbReference>
<dbReference type="Pfam" id="PF01476">
    <property type="entry name" value="LysM"/>
    <property type="match status" value="5"/>
</dbReference>